<evidence type="ECO:0000256" key="1">
    <source>
        <dbReference type="ARBA" id="ARBA00004418"/>
    </source>
</evidence>
<dbReference type="InterPro" id="IPR016148">
    <property type="entry name" value="Pili_assmbl_chaperone_C"/>
</dbReference>
<keyword evidence="7" id="KW-0393">Immunoglobulin domain</keyword>
<evidence type="ECO:0000259" key="10">
    <source>
        <dbReference type="Pfam" id="PF00345"/>
    </source>
</evidence>
<comment type="subcellular location">
    <subcellularLocation>
        <location evidence="1 8">Periplasm</location>
    </subcellularLocation>
</comment>
<evidence type="ECO:0000256" key="2">
    <source>
        <dbReference type="ARBA" id="ARBA00007399"/>
    </source>
</evidence>
<evidence type="ECO:0000259" key="11">
    <source>
        <dbReference type="Pfam" id="PF02753"/>
    </source>
</evidence>
<dbReference type="InterPro" id="IPR008962">
    <property type="entry name" value="PapD-like_sf"/>
</dbReference>
<keyword evidence="5" id="KW-0574">Periplasm</keyword>
<dbReference type="FunFam" id="2.60.40.10:FF:000458">
    <property type="entry name" value="Molecular chaperone FimC"/>
    <property type="match status" value="1"/>
</dbReference>
<feature type="chain" id="PRO_5012040173" evidence="9">
    <location>
        <begin position="34"/>
        <end position="245"/>
    </location>
</feature>
<dbReference type="Pfam" id="PF00345">
    <property type="entry name" value="PapD_N"/>
    <property type="match status" value="1"/>
</dbReference>
<evidence type="ECO:0000313" key="12">
    <source>
        <dbReference type="EMBL" id="OZI82413.1"/>
    </source>
</evidence>
<dbReference type="Proteomes" id="UP000215633">
    <property type="component" value="Unassembled WGS sequence"/>
</dbReference>
<dbReference type="Gene3D" id="2.60.40.10">
    <property type="entry name" value="Immunoglobulins"/>
    <property type="match status" value="2"/>
</dbReference>
<dbReference type="RefSeq" id="WP_081760369.1">
    <property type="nucleotide sequence ID" value="NZ_NEVT01000002.1"/>
</dbReference>
<evidence type="ECO:0000256" key="6">
    <source>
        <dbReference type="ARBA" id="ARBA00023186"/>
    </source>
</evidence>
<gene>
    <name evidence="12" type="ORF">CAL24_00595</name>
</gene>
<evidence type="ECO:0000256" key="9">
    <source>
        <dbReference type="SAM" id="SignalP"/>
    </source>
</evidence>
<evidence type="ECO:0000256" key="3">
    <source>
        <dbReference type="ARBA" id="ARBA00022558"/>
    </source>
</evidence>
<dbReference type="AlphaFoldDB" id="A0A261W9H4"/>
<dbReference type="InterPro" id="IPR016147">
    <property type="entry name" value="Pili_assmbl_chaperone_N"/>
</dbReference>
<dbReference type="PROSITE" id="PS00635">
    <property type="entry name" value="PILI_CHAPERONE"/>
    <property type="match status" value="1"/>
</dbReference>
<dbReference type="SUPFAM" id="SSF49584">
    <property type="entry name" value="Periplasmic chaperone C-domain"/>
    <property type="match status" value="1"/>
</dbReference>
<dbReference type="SUPFAM" id="SSF49354">
    <property type="entry name" value="PapD-like"/>
    <property type="match status" value="1"/>
</dbReference>
<reference evidence="13" key="1">
    <citation type="submission" date="2017-05" db="EMBL/GenBank/DDBJ databases">
        <title>Complete and WGS of Bordetella genogroups.</title>
        <authorList>
            <person name="Spilker T."/>
            <person name="Lipuma J."/>
        </authorList>
    </citation>
    <scope>NUCLEOTIDE SEQUENCE [LARGE SCALE GENOMIC DNA]</scope>
    <source>
        <strain evidence="13">AU8256</strain>
    </source>
</reference>
<dbReference type="InterPro" id="IPR018046">
    <property type="entry name" value="Pili_assmbl_chaperone_CS"/>
</dbReference>
<evidence type="ECO:0000256" key="7">
    <source>
        <dbReference type="ARBA" id="ARBA00023319"/>
    </source>
</evidence>
<name>A0A261W9H4_9BORD</name>
<dbReference type="GO" id="GO:0071555">
    <property type="term" value="P:cell wall organization"/>
    <property type="evidence" value="ECO:0007669"/>
    <property type="project" value="InterPro"/>
</dbReference>
<dbReference type="PRINTS" id="PR00969">
    <property type="entry name" value="CHAPERONPILI"/>
</dbReference>
<sequence>MIFFQAFDRCAAWARRLACAATLGLALHGAAQAAVHVQATRVVYHGQAASASVAISNKSTLPYMVQTWLDTGDATVMPENLPMAITPPLMRLAPGEEALVRTIYAGQGLPGDRESLFWINIQEIPPRSEAANALQVAIRTRIKLFYRPAGLKTTLDEAARALQWRIDGQTLKISNASPLHVTFAHIQDRPAGGTGQGIDVDMIAPGQTLSVPLRQLNLASRGTLRFGYINDYGGVSDVADVPLQH</sequence>
<evidence type="ECO:0000256" key="5">
    <source>
        <dbReference type="ARBA" id="ARBA00022764"/>
    </source>
</evidence>
<dbReference type="InterPro" id="IPR013783">
    <property type="entry name" value="Ig-like_fold"/>
</dbReference>
<evidence type="ECO:0000256" key="8">
    <source>
        <dbReference type="RuleBase" id="RU003918"/>
    </source>
</evidence>
<feature type="domain" description="Pili assembly chaperone N-terminal" evidence="10">
    <location>
        <begin position="35"/>
        <end position="151"/>
    </location>
</feature>
<accession>A0A261W9H4</accession>
<dbReference type="Pfam" id="PF02753">
    <property type="entry name" value="PapD_C"/>
    <property type="match status" value="1"/>
</dbReference>
<evidence type="ECO:0000256" key="4">
    <source>
        <dbReference type="ARBA" id="ARBA00022729"/>
    </source>
</evidence>
<keyword evidence="6 8" id="KW-0143">Chaperone</keyword>
<proteinExistence type="inferred from homology"/>
<dbReference type="InterPro" id="IPR036316">
    <property type="entry name" value="Pili_assmbl_chap_C_dom_sf"/>
</dbReference>
<dbReference type="EMBL" id="NEVT01000002">
    <property type="protein sequence ID" value="OZI82413.1"/>
    <property type="molecule type" value="Genomic_DNA"/>
</dbReference>
<dbReference type="GO" id="GO:0030288">
    <property type="term" value="C:outer membrane-bounded periplasmic space"/>
    <property type="evidence" value="ECO:0007669"/>
    <property type="project" value="InterPro"/>
</dbReference>
<dbReference type="InterPro" id="IPR050643">
    <property type="entry name" value="Periplasmic_pilus_chap"/>
</dbReference>
<keyword evidence="3" id="KW-1029">Fimbrium biogenesis</keyword>
<dbReference type="PANTHER" id="PTHR30251">
    <property type="entry name" value="PILUS ASSEMBLY CHAPERONE"/>
    <property type="match status" value="1"/>
</dbReference>
<protein>
    <submittedName>
        <fullName evidence="12">Fimbrial protein</fullName>
    </submittedName>
</protein>
<keyword evidence="13" id="KW-1185">Reference proteome</keyword>
<dbReference type="PANTHER" id="PTHR30251:SF2">
    <property type="entry name" value="FIMBRIAL CHAPERONE YADV-RELATED"/>
    <property type="match status" value="1"/>
</dbReference>
<dbReference type="InterPro" id="IPR001829">
    <property type="entry name" value="Pili_assmbl_chaperone_bac"/>
</dbReference>
<organism evidence="12 13">
    <name type="scientific">Bordetella genomosp. 2</name>
    <dbReference type="NCBI Taxonomy" id="1983456"/>
    <lineage>
        <taxon>Bacteria</taxon>
        <taxon>Pseudomonadati</taxon>
        <taxon>Pseudomonadota</taxon>
        <taxon>Betaproteobacteria</taxon>
        <taxon>Burkholderiales</taxon>
        <taxon>Alcaligenaceae</taxon>
        <taxon>Bordetella</taxon>
    </lineage>
</organism>
<comment type="caution">
    <text evidence="12">The sequence shown here is derived from an EMBL/GenBank/DDBJ whole genome shotgun (WGS) entry which is preliminary data.</text>
</comment>
<feature type="domain" description="Pili assembly chaperone C-terminal" evidence="11">
    <location>
        <begin position="173"/>
        <end position="236"/>
    </location>
</feature>
<feature type="signal peptide" evidence="9">
    <location>
        <begin position="1"/>
        <end position="33"/>
    </location>
</feature>
<comment type="similarity">
    <text evidence="2 8">Belongs to the periplasmic pilus chaperone family.</text>
</comment>
<keyword evidence="4 9" id="KW-0732">Signal</keyword>
<evidence type="ECO:0000313" key="13">
    <source>
        <dbReference type="Proteomes" id="UP000215633"/>
    </source>
</evidence>